<protein>
    <recommendedName>
        <fullName evidence="3">F-box domain-containing protein</fullName>
    </recommendedName>
</protein>
<dbReference type="Proteomes" id="UP000635477">
    <property type="component" value="Unassembled WGS sequence"/>
</dbReference>
<comment type="caution">
    <text evidence="1">The sequence shown here is derived from an EMBL/GenBank/DDBJ whole genome shotgun (WGS) entry which is preliminary data.</text>
</comment>
<evidence type="ECO:0008006" key="3">
    <source>
        <dbReference type="Google" id="ProtNLM"/>
    </source>
</evidence>
<evidence type="ECO:0000313" key="1">
    <source>
        <dbReference type="EMBL" id="KAF4983701.1"/>
    </source>
</evidence>
<keyword evidence="2" id="KW-1185">Reference proteome</keyword>
<name>A0A8H4XPX7_9HYPO</name>
<evidence type="ECO:0000313" key="2">
    <source>
        <dbReference type="Proteomes" id="UP000635477"/>
    </source>
</evidence>
<gene>
    <name evidence="1" type="ORF">FZEAL_917</name>
</gene>
<sequence>MSQVIVHHQTRVEIPQIQHKGLNIFDALYNSLVLRNTLPYLPVSGLLNLAATCRDLRSLVYETPGVFRHLDLTRVKTAHFGATKEAERSFSVWRNVQLSEYLTEDDFYAGPLRGIFSTLKQRHILRDVQSLVLDGLSVTAELCHEIINDPNYNVRMLSIRDVKNLNHGKLRSALAYACRNSRPEGSPRLKALYVFGSKETATPTLSEAVCATQSSIGADWNQRSQDALGASCKSEADAWWSRKGRMLSKSIDAHWAQCLLACQGIISFDAVLCQGPRHGNSPAFGKTHLPSACNPAIATFAVGGCASCGKAPEGLMDRTTHHSSLPLLSPPPILSSSVQAATTPRPGQEAFAPRCADCLRDRFCVTCNKWWCETCYMPFGHGIHEPSVMVVEYDGSWSSLDEVEPAPTMAKAKVRNGLCKACTIDAGSST</sequence>
<reference evidence="1" key="2">
    <citation type="submission" date="2020-05" db="EMBL/GenBank/DDBJ databases">
        <authorList>
            <person name="Kim H.-S."/>
            <person name="Proctor R.H."/>
            <person name="Brown D.W."/>
        </authorList>
    </citation>
    <scope>NUCLEOTIDE SEQUENCE</scope>
    <source>
        <strain evidence="1">NRRL 22465</strain>
    </source>
</reference>
<proteinExistence type="predicted"/>
<accession>A0A8H4XPX7</accession>
<dbReference type="AlphaFoldDB" id="A0A8H4XPX7"/>
<dbReference type="OrthoDB" id="5345494at2759"/>
<dbReference type="EMBL" id="JABEYC010000052">
    <property type="protein sequence ID" value="KAF4983701.1"/>
    <property type="molecule type" value="Genomic_DNA"/>
</dbReference>
<organism evidence="1 2">
    <name type="scientific">Fusarium zealandicum</name>
    <dbReference type="NCBI Taxonomy" id="1053134"/>
    <lineage>
        <taxon>Eukaryota</taxon>
        <taxon>Fungi</taxon>
        <taxon>Dikarya</taxon>
        <taxon>Ascomycota</taxon>
        <taxon>Pezizomycotina</taxon>
        <taxon>Sordariomycetes</taxon>
        <taxon>Hypocreomycetidae</taxon>
        <taxon>Hypocreales</taxon>
        <taxon>Nectriaceae</taxon>
        <taxon>Fusarium</taxon>
        <taxon>Fusarium staphyleae species complex</taxon>
    </lineage>
</organism>
<reference evidence="1" key="1">
    <citation type="journal article" date="2020" name="BMC Genomics">
        <title>Correction to: Identification and distribution of gene clusters required for synthesis of sphingolipid metabolism inhibitors in diverse species of the filamentous fungus Fusarium.</title>
        <authorList>
            <person name="Kim H.S."/>
            <person name="Lohmar J.M."/>
            <person name="Busman M."/>
            <person name="Brown D.W."/>
            <person name="Naumann T.A."/>
            <person name="Divon H.H."/>
            <person name="Lysoe E."/>
            <person name="Uhlig S."/>
            <person name="Proctor R.H."/>
        </authorList>
    </citation>
    <scope>NUCLEOTIDE SEQUENCE</scope>
    <source>
        <strain evidence="1">NRRL 22465</strain>
    </source>
</reference>